<reference evidence="3 4" key="1">
    <citation type="journal article" date="2021" name="Nat. Plants">
        <title>The Taxus genome provides insights into paclitaxel biosynthesis.</title>
        <authorList>
            <person name="Xiong X."/>
            <person name="Gou J."/>
            <person name="Liao Q."/>
            <person name="Li Y."/>
            <person name="Zhou Q."/>
            <person name="Bi G."/>
            <person name="Li C."/>
            <person name="Du R."/>
            <person name="Wang X."/>
            <person name="Sun T."/>
            <person name="Guo L."/>
            <person name="Liang H."/>
            <person name="Lu P."/>
            <person name="Wu Y."/>
            <person name="Zhang Z."/>
            <person name="Ro D.K."/>
            <person name="Shang Y."/>
            <person name="Huang S."/>
            <person name="Yan J."/>
        </authorList>
    </citation>
    <scope>NUCLEOTIDE SEQUENCE [LARGE SCALE GENOMIC DNA]</scope>
    <source>
        <strain evidence="3">Ta-2019</strain>
    </source>
</reference>
<keyword evidence="4" id="KW-1185">Reference proteome</keyword>
<name>A0AA38CN19_TAXCH</name>
<feature type="compositionally biased region" description="Polar residues" evidence="2">
    <location>
        <begin position="621"/>
        <end position="636"/>
    </location>
</feature>
<keyword evidence="1" id="KW-0175">Coiled coil</keyword>
<feature type="coiled-coil region" evidence="1">
    <location>
        <begin position="420"/>
        <end position="475"/>
    </location>
</feature>
<feature type="coiled-coil region" evidence="1">
    <location>
        <begin position="16"/>
        <end position="95"/>
    </location>
</feature>
<dbReference type="AlphaFoldDB" id="A0AA38CN19"/>
<dbReference type="EMBL" id="JAHRHJ020000008">
    <property type="protein sequence ID" value="KAH9303735.1"/>
    <property type="molecule type" value="Genomic_DNA"/>
</dbReference>
<proteinExistence type="predicted"/>
<feature type="non-terminal residue" evidence="3">
    <location>
        <position position="695"/>
    </location>
</feature>
<evidence type="ECO:0000256" key="1">
    <source>
        <dbReference type="SAM" id="Coils"/>
    </source>
</evidence>
<evidence type="ECO:0000313" key="4">
    <source>
        <dbReference type="Proteomes" id="UP000824469"/>
    </source>
</evidence>
<dbReference type="Proteomes" id="UP000824469">
    <property type="component" value="Unassembled WGS sequence"/>
</dbReference>
<protein>
    <submittedName>
        <fullName evidence="3">Uncharacterized protein</fullName>
    </submittedName>
</protein>
<evidence type="ECO:0000256" key="2">
    <source>
        <dbReference type="SAM" id="MobiDB-lite"/>
    </source>
</evidence>
<feature type="coiled-coil region" evidence="1">
    <location>
        <begin position="142"/>
        <end position="172"/>
    </location>
</feature>
<organism evidence="3 4">
    <name type="scientific">Taxus chinensis</name>
    <name type="common">Chinese yew</name>
    <name type="synonym">Taxus wallichiana var. chinensis</name>
    <dbReference type="NCBI Taxonomy" id="29808"/>
    <lineage>
        <taxon>Eukaryota</taxon>
        <taxon>Viridiplantae</taxon>
        <taxon>Streptophyta</taxon>
        <taxon>Embryophyta</taxon>
        <taxon>Tracheophyta</taxon>
        <taxon>Spermatophyta</taxon>
        <taxon>Pinopsida</taxon>
        <taxon>Pinidae</taxon>
        <taxon>Conifers II</taxon>
        <taxon>Cupressales</taxon>
        <taxon>Taxaceae</taxon>
        <taxon>Taxus</taxon>
    </lineage>
</organism>
<gene>
    <name evidence="3" type="ORF">KI387_008139</name>
</gene>
<feature type="region of interest" description="Disordered" evidence="2">
    <location>
        <begin position="621"/>
        <end position="646"/>
    </location>
</feature>
<evidence type="ECO:0000313" key="3">
    <source>
        <dbReference type="EMBL" id="KAH9303735.1"/>
    </source>
</evidence>
<sequence length="695" mass="78580">VSISNATQQIHLLAIMGDSSNKISSLMHRIEQLEQEREELHRDIEQLCMQQAGTGYIGIITRIQAQRTAGLEQEIEALKQKLVTCTRDNHKFQEELSEVYRIKSQFADLYKSEVEKNFEAEQQIKFFQSRVAAAFSDRDCALMEAERAHEKEKSMSDKLNELHNRIEEITADRLEETKLCSELQCNLGVSKAKIAKLEQVVEKFYQIRQAAIGVLERGVLEREPDEDKAECLLQDPAHLWSFSETEDYHSQMVAMQEDLTASRDFAEKLHKMLEETRASEDHLVQSVNTLEAKLKHSEIVVKNELNRLRIFQVQKRSDVLNLIEEERKWIESMKVNIEAQVKQQVMNRMVDLDSLKLNGERQSMSLGQSESIILNENTEQAEQKVSDSMNIGFEGQSNTDEYRKALAQALQEKVQALLFLSQQEERHLLEKNTYAALEEKTKELQQKLSQVTNEKVAALMEVAQLKQQCQNLEEHRRHITPASKQQHNSKSSSMAVVNEKDWRVKHLLKNTYLKHWLRGMDVPGLKANTCIDGDDSSSTASKSNDAMDFARLKVENVSLQESMANIEHLTTSIHRLRLALLKAKEDAHRSSVGEAALVVIDGIINEAQHIKTALGSSLPVSWSADGTSDTPGSSESDIAPDGTEDHTISRLDGVSSAGLELVELLILSSELQKTEILCMSKQAALIESALGEIPS</sequence>
<dbReference type="OMA" id="KERTREY"/>
<dbReference type="PANTHER" id="PTHR35712:SF1">
    <property type="entry name" value="MYOSIN HEAVY CHAIN-LIKE PROTEIN"/>
    <property type="match status" value="1"/>
</dbReference>
<comment type="caution">
    <text evidence="3">The sequence shown here is derived from an EMBL/GenBank/DDBJ whole genome shotgun (WGS) entry which is preliminary data.</text>
</comment>
<accession>A0AA38CN19</accession>
<dbReference type="PANTHER" id="PTHR35712">
    <property type="entry name" value="MYOSIN HEAVY CHAIN-LIKE PROTEIN"/>
    <property type="match status" value="1"/>
</dbReference>